<evidence type="ECO:0000313" key="2">
    <source>
        <dbReference type="Proteomes" id="UP000568751"/>
    </source>
</evidence>
<dbReference type="EMBL" id="JACCHT010000001">
    <property type="protein sequence ID" value="NYT27358.1"/>
    <property type="molecule type" value="Genomic_DNA"/>
</dbReference>
<evidence type="ECO:0000313" key="1">
    <source>
        <dbReference type="EMBL" id="NYT27358.1"/>
    </source>
</evidence>
<gene>
    <name evidence="1" type="ORF">H0A76_05370</name>
</gene>
<proteinExistence type="predicted"/>
<sequence>MEKKKAESKTKAVSSTSEVAQPQTINLIDETYVDGTASISIRQNVAKIDFYQSSPVIDEDGIDEQKEFRKISHRLVLPVAGLAEMHEILDKIIKQNQKNVK</sequence>
<name>A0A853F1H7_9GAMM</name>
<protein>
    <submittedName>
        <fullName evidence="1">Uncharacterized protein</fullName>
    </submittedName>
</protein>
<dbReference type="RefSeq" id="WP_369178874.1">
    <property type="nucleotide sequence ID" value="NZ_OZ156463.1"/>
</dbReference>
<dbReference type="Proteomes" id="UP000568751">
    <property type="component" value="Unassembled WGS sequence"/>
</dbReference>
<organism evidence="1 2">
    <name type="scientific">Candidatus Thiodubiliella endoseptemdiera</name>
    <dbReference type="NCBI Taxonomy" id="2738886"/>
    <lineage>
        <taxon>Bacteria</taxon>
        <taxon>Pseudomonadati</taxon>
        <taxon>Pseudomonadota</taxon>
        <taxon>Gammaproteobacteria</taxon>
        <taxon>Candidatus Pseudothioglobaceae</taxon>
        <taxon>Candidatus Thiodubiliella</taxon>
    </lineage>
</organism>
<accession>A0A853F1H7</accession>
<comment type="caution">
    <text evidence="1">The sequence shown here is derived from an EMBL/GenBank/DDBJ whole genome shotgun (WGS) entry which is preliminary data.</text>
</comment>
<dbReference type="AlphaFoldDB" id="A0A853F1H7"/>
<reference evidence="1 2" key="1">
    <citation type="submission" date="2020-05" db="EMBL/GenBank/DDBJ databases">
        <title>Horizontal transmission and recombination maintain forever young bacterial symbiont genomes.</title>
        <authorList>
            <person name="Russell S.L."/>
            <person name="Pepper-Tunick E."/>
            <person name="Svedberg J."/>
            <person name="Byrne A."/>
            <person name="Ruelas Castillo J."/>
            <person name="Vollmers C."/>
            <person name="Beinart R.A."/>
            <person name="Corbett-Detig R."/>
        </authorList>
    </citation>
    <scope>NUCLEOTIDE SEQUENCE [LARGE SCALE GENOMIC DNA]</scope>
    <source>
        <strain evidence="1">455</strain>
    </source>
</reference>